<protein>
    <recommendedName>
        <fullName evidence="1">C2H2-type domain-containing protein</fullName>
    </recommendedName>
</protein>
<dbReference type="AlphaFoldDB" id="A0A6A5YZK8"/>
<organism evidence="2 3">
    <name type="scientific">Lophiotrema nucula</name>
    <dbReference type="NCBI Taxonomy" id="690887"/>
    <lineage>
        <taxon>Eukaryota</taxon>
        <taxon>Fungi</taxon>
        <taxon>Dikarya</taxon>
        <taxon>Ascomycota</taxon>
        <taxon>Pezizomycotina</taxon>
        <taxon>Dothideomycetes</taxon>
        <taxon>Pleosporomycetidae</taxon>
        <taxon>Pleosporales</taxon>
        <taxon>Lophiotremataceae</taxon>
        <taxon>Lophiotrema</taxon>
    </lineage>
</organism>
<keyword evidence="3" id="KW-1185">Reference proteome</keyword>
<dbReference type="OrthoDB" id="4192220at2759"/>
<evidence type="ECO:0000313" key="3">
    <source>
        <dbReference type="Proteomes" id="UP000799770"/>
    </source>
</evidence>
<name>A0A6A5YZK8_9PLEO</name>
<feature type="domain" description="C2H2-type" evidence="1">
    <location>
        <begin position="422"/>
        <end position="445"/>
    </location>
</feature>
<dbReference type="InterPro" id="IPR013087">
    <property type="entry name" value="Znf_C2H2_type"/>
</dbReference>
<gene>
    <name evidence="2" type="ORF">BDV96DRAFT_152799</name>
</gene>
<proteinExistence type="predicted"/>
<sequence length="497" mass="56869">MSTKLASLPEELVAEILLLIRQSVTSREFWNCLKTCRNWYRIGLPMLTSLGFAISAIVESDHEHGFPRVDPPSQSNAIISDFSTEPVSELYVSELRSLTVHVLHTRHAVRERPVTGDFFESLTETLQTTNKLTTFSLKFADDGWDFPKQDVPVIPQGRIARLVACLPRSLRNLEIDTASMDLPPSHDQLVMDDANHFCYQISQIIPRLVHVRLRVKHVCQALFGSKTPSPVDLKNLRSIVIWPSPFDDFAASDEFREACDNLPYPPGPYDPGIKNNILIYHEWSRPRQVTPLYAGGFYTSTTHHRRPVVNIEGCLEPGHDTPAPLIRPACEEHAKIKSTHRRTFGLRHPRTENTLGRTPYVYMVAWLLEGEARWAQNEHGGCRYPYLEGNEEGKPFWKDLYVVESPEQGHEWRYPSSGPFACLFPHCRRRFKAFVGLQIHHHRAHPRWPHDDVTGGAMPCPSLGCDRVGLWGFYRKSELEQHLLKHHRYPCTKEAGV</sequence>
<reference evidence="2" key="1">
    <citation type="journal article" date="2020" name="Stud. Mycol.">
        <title>101 Dothideomycetes genomes: a test case for predicting lifestyles and emergence of pathogens.</title>
        <authorList>
            <person name="Haridas S."/>
            <person name="Albert R."/>
            <person name="Binder M."/>
            <person name="Bloem J."/>
            <person name="Labutti K."/>
            <person name="Salamov A."/>
            <person name="Andreopoulos B."/>
            <person name="Baker S."/>
            <person name="Barry K."/>
            <person name="Bills G."/>
            <person name="Bluhm B."/>
            <person name="Cannon C."/>
            <person name="Castanera R."/>
            <person name="Culley D."/>
            <person name="Daum C."/>
            <person name="Ezra D."/>
            <person name="Gonzalez J."/>
            <person name="Henrissat B."/>
            <person name="Kuo A."/>
            <person name="Liang C."/>
            <person name="Lipzen A."/>
            <person name="Lutzoni F."/>
            <person name="Magnuson J."/>
            <person name="Mondo S."/>
            <person name="Nolan M."/>
            <person name="Ohm R."/>
            <person name="Pangilinan J."/>
            <person name="Park H.-J."/>
            <person name="Ramirez L."/>
            <person name="Alfaro M."/>
            <person name="Sun H."/>
            <person name="Tritt A."/>
            <person name="Yoshinaga Y."/>
            <person name="Zwiers L.-H."/>
            <person name="Turgeon B."/>
            <person name="Goodwin S."/>
            <person name="Spatafora J."/>
            <person name="Crous P."/>
            <person name="Grigoriev I."/>
        </authorList>
    </citation>
    <scope>NUCLEOTIDE SEQUENCE</scope>
    <source>
        <strain evidence="2">CBS 627.86</strain>
    </source>
</reference>
<dbReference type="PROSITE" id="PS00028">
    <property type="entry name" value="ZINC_FINGER_C2H2_1"/>
    <property type="match status" value="1"/>
</dbReference>
<dbReference type="Proteomes" id="UP000799770">
    <property type="component" value="Unassembled WGS sequence"/>
</dbReference>
<evidence type="ECO:0000259" key="1">
    <source>
        <dbReference type="PROSITE" id="PS00028"/>
    </source>
</evidence>
<dbReference type="EMBL" id="ML977330">
    <property type="protein sequence ID" value="KAF2112575.1"/>
    <property type="molecule type" value="Genomic_DNA"/>
</dbReference>
<accession>A0A6A5YZK8</accession>
<evidence type="ECO:0000313" key="2">
    <source>
        <dbReference type="EMBL" id="KAF2112575.1"/>
    </source>
</evidence>